<keyword evidence="4 12" id="KW-0894">Sodium channel</keyword>
<evidence type="ECO:0000256" key="7">
    <source>
        <dbReference type="ARBA" id="ARBA00023053"/>
    </source>
</evidence>
<evidence type="ECO:0000256" key="1">
    <source>
        <dbReference type="ARBA" id="ARBA00004141"/>
    </source>
</evidence>
<dbReference type="Pfam" id="PF00858">
    <property type="entry name" value="ASC"/>
    <property type="match status" value="1"/>
</dbReference>
<comment type="subcellular location">
    <subcellularLocation>
        <location evidence="1">Membrane</location>
        <topology evidence="1">Multi-pass membrane protein</topology>
    </subcellularLocation>
</comment>
<dbReference type="InterPro" id="IPR001873">
    <property type="entry name" value="ENaC"/>
</dbReference>
<evidence type="ECO:0000313" key="14">
    <source>
        <dbReference type="EMBL" id="GIY72667.1"/>
    </source>
</evidence>
<keyword evidence="3 12" id="KW-0813">Transport</keyword>
<evidence type="ECO:0000256" key="11">
    <source>
        <dbReference type="ARBA" id="ARBA00023303"/>
    </source>
</evidence>
<keyword evidence="8 12" id="KW-0406">Ion transport</keyword>
<evidence type="ECO:0000256" key="3">
    <source>
        <dbReference type="ARBA" id="ARBA00022448"/>
    </source>
</evidence>
<dbReference type="EMBL" id="BPLR01014977">
    <property type="protein sequence ID" value="GIY72667.1"/>
    <property type="molecule type" value="Genomic_DNA"/>
</dbReference>
<keyword evidence="6 13" id="KW-1133">Transmembrane helix</keyword>
<comment type="similarity">
    <text evidence="2 12">Belongs to the amiloride-sensitive sodium channel (TC 1.A.6) family.</text>
</comment>
<reference evidence="14 15" key="1">
    <citation type="submission" date="2021-06" db="EMBL/GenBank/DDBJ databases">
        <title>Caerostris extrusa draft genome.</title>
        <authorList>
            <person name="Kono N."/>
            <person name="Arakawa K."/>
        </authorList>
    </citation>
    <scope>NUCLEOTIDE SEQUENCE [LARGE SCALE GENOMIC DNA]</scope>
</reference>
<evidence type="ECO:0000256" key="5">
    <source>
        <dbReference type="ARBA" id="ARBA00022692"/>
    </source>
</evidence>
<evidence type="ECO:0000256" key="10">
    <source>
        <dbReference type="ARBA" id="ARBA00023201"/>
    </source>
</evidence>
<keyword evidence="5 12" id="KW-0812">Transmembrane</keyword>
<feature type="transmembrane region" description="Helical" evidence="13">
    <location>
        <begin position="54"/>
        <end position="72"/>
    </location>
</feature>
<evidence type="ECO:0000256" key="8">
    <source>
        <dbReference type="ARBA" id="ARBA00023065"/>
    </source>
</evidence>
<proteinExistence type="inferred from homology"/>
<evidence type="ECO:0000256" key="12">
    <source>
        <dbReference type="RuleBase" id="RU000679"/>
    </source>
</evidence>
<name>A0AAV4VQI8_CAEEX</name>
<sequence length="168" mass="19392">MRLFEAFSILGNMIKMRETREGDLGGLAKDFVAHKVSAAGVSYIVTERSRFRRILWFICVMACFLFMGYMTFKVINEYLRYPKVLIKEDAIFHKLPFPAVTVCSLNPISSHHISETSLKRILKLKSMMQKRFYGTIQQICPQPVLRQTSLQVVVVPREMPMCGESLSY</sequence>
<evidence type="ECO:0000256" key="9">
    <source>
        <dbReference type="ARBA" id="ARBA00023136"/>
    </source>
</evidence>
<comment type="caution">
    <text evidence="14">The sequence shown here is derived from an EMBL/GenBank/DDBJ whole genome shotgun (WGS) entry which is preliminary data.</text>
</comment>
<evidence type="ECO:0000256" key="4">
    <source>
        <dbReference type="ARBA" id="ARBA00022461"/>
    </source>
</evidence>
<evidence type="ECO:0000256" key="13">
    <source>
        <dbReference type="SAM" id="Phobius"/>
    </source>
</evidence>
<dbReference type="PANTHER" id="PTHR11690">
    <property type="entry name" value="AMILORIDE-SENSITIVE SODIUM CHANNEL-RELATED"/>
    <property type="match status" value="1"/>
</dbReference>
<keyword evidence="11 12" id="KW-0407">Ion channel</keyword>
<accession>A0AAV4VQI8</accession>
<gene>
    <name evidence="14" type="primary">AVEN_252635_1</name>
    <name evidence="14" type="ORF">CEXT_96531</name>
</gene>
<organism evidence="14 15">
    <name type="scientific">Caerostris extrusa</name>
    <name type="common">Bark spider</name>
    <name type="synonym">Caerostris bankana</name>
    <dbReference type="NCBI Taxonomy" id="172846"/>
    <lineage>
        <taxon>Eukaryota</taxon>
        <taxon>Metazoa</taxon>
        <taxon>Ecdysozoa</taxon>
        <taxon>Arthropoda</taxon>
        <taxon>Chelicerata</taxon>
        <taxon>Arachnida</taxon>
        <taxon>Araneae</taxon>
        <taxon>Araneomorphae</taxon>
        <taxon>Entelegynae</taxon>
        <taxon>Araneoidea</taxon>
        <taxon>Araneidae</taxon>
        <taxon>Caerostris</taxon>
    </lineage>
</organism>
<evidence type="ECO:0000256" key="6">
    <source>
        <dbReference type="ARBA" id="ARBA00022989"/>
    </source>
</evidence>
<dbReference type="GO" id="GO:0015280">
    <property type="term" value="F:ligand-gated sodium channel activity"/>
    <property type="evidence" value="ECO:0007669"/>
    <property type="project" value="TreeGrafter"/>
</dbReference>
<evidence type="ECO:0000313" key="15">
    <source>
        <dbReference type="Proteomes" id="UP001054945"/>
    </source>
</evidence>
<keyword evidence="15" id="KW-1185">Reference proteome</keyword>
<dbReference type="AlphaFoldDB" id="A0AAV4VQI8"/>
<dbReference type="GO" id="GO:0005886">
    <property type="term" value="C:plasma membrane"/>
    <property type="evidence" value="ECO:0007669"/>
    <property type="project" value="TreeGrafter"/>
</dbReference>
<keyword evidence="9 13" id="KW-0472">Membrane</keyword>
<dbReference type="Proteomes" id="UP001054945">
    <property type="component" value="Unassembled WGS sequence"/>
</dbReference>
<evidence type="ECO:0000256" key="2">
    <source>
        <dbReference type="ARBA" id="ARBA00007193"/>
    </source>
</evidence>
<protein>
    <submittedName>
        <fullName evidence="14">Uncharacterized protein</fullName>
    </submittedName>
</protein>
<keyword evidence="7" id="KW-0915">Sodium</keyword>
<keyword evidence="10 12" id="KW-0739">Sodium transport</keyword>